<dbReference type="EMBL" id="BCLY01000004">
    <property type="protein sequence ID" value="GAQ04787.1"/>
    <property type="molecule type" value="Genomic_DNA"/>
</dbReference>
<proteinExistence type="inferred from homology"/>
<evidence type="ECO:0000256" key="2">
    <source>
        <dbReference type="SAM" id="MobiDB-lite"/>
    </source>
</evidence>
<feature type="compositionally biased region" description="Polar residues" evidence="2">
    <location>
        <begin position="883"/>
        <end position="893"/>
    </location>
</feature>
<feature type="compositionally biased region" description="Polar residues" evidence="2">
    <location>
        <begin position="729"/>
        <end position="739"/>
    </location>
</feature>
<feature type="domain" description="Complex 1 LYR protein" evidence="3">
    <location>
        <begin position="13"/>
        <end position="70"/>
    </location>
</feature>
<feature type="compositionally biased region" description="Pro residues" evidence="2">
    <location>
        <begin position="961"/>
        <end position="970"/>
    </location>
</feature>
<feature type="compositionally biased region" description="Polar residues" evidence="2">
    <location>
        <begin position="760"/>
        <end position="770"/>
    </location>
</feature>
<sequence>MSVANLQRDTAFQVRSLFRSLLRQSSQFSNYNFREYARRRTRDAFREHQHETEERRIQELVQDGLQSLRMLKRQTVISQFYQLDKLVVEGQKTGEQTGQEGGIVRQKDTGSSRSGRQFGENANRTRTGQIDHDVFEGLPVRRWTRQRQTISQVPKTEISESLIQGPGGKQALPEHPMPRDSHLLTPMSRALLRAARAGCIYIRKAQKEPEDEEKEATDVEEQPMIQSTDRSFTARKWAALPRHLEPPEVEFLAKRRPGLPSLYGASTTGVDGAANNVPMRRTRFKKVDPVTGNISIYEAWVPEGHKIEGEITDEAQVRAENKEVAVIPEAPAPGTVVEGVGVVNAEGVVVAEAGSVSVMTPPKRRPPPPKRKAKGFGKGRRKKVMFAPGDGADAALVHGSGASTADGATDTGFAKPGPDASRLSVDQSGQDDEEEEGDEGEESDEGDESMLDAKTPETPLAQLESAPAADAPSVSDAEAAQEPLAAIKEENDESQSVAPEDPSTLAEEPSTHTHVQPSAPSAKPLSPQAPASPSAEVSAPAPSIQPEATAVSEEPTQAVVTEDVVMSDAQPPVSLADDSPATVPRQGPERLSSDAQEVTESAHESPVSQPLQEVPQTSGPGPSPPVEGAHRTEVQTEITEKSVEPSQATPNETMIQEVAETGDIVMEDSEAVASAPTTEPIPLKETVAEQAPNSAVEPQPADTETGSNEVDLLGSLEASLGGAVRDAQTDGSAPLQTAPQAGVMAAESTATNAAGDVGETVTNEPQQQPSEHIEEQPAKEIPEQVIEPAPADAEQKTIEQPTEPSLEPSTMTIPEQPEQEMTELTAETAINDAIEGLNQEAPVEQPPEEVPEAPSAVDAEAVAQPAENQASETAAPQVIEPATDSSMVPSTEPSAEAPSDQPTAPPTDQQPPVPSPEPHAEKPAQASPEQSTQPTEPLPPSTTEQTPPQPTHPSPEHMAPPTEPLTPPSPEFEQIEESSQEQPQNQAPVTDVQEPQPAPPDESQTPEVPSSAPAPSAPEVTEPSTQPSDAAPSDNDAAPHPTADQEKVEPEVKEGGEEAPAPSAPEASAA</sequence>
<dbReference type="Pfam" id="PF05347">
    <property type="entry name" value="Complex1_LYR"/>
    <property type="match status" value="1"/>
</dbReference>
<evidence type="ECO:0000256" key="1">
    <source>
        <dbReference type="ARBA" id="ARBA00009508"/>
    </source>
</evidence>
<feature type="compositionally biased region" description="Polar residues" evidence="2">
    <location>
        <begin position="606"/>
        <end position="620"/>
    </location>
</feature>
<feature type="compositionally biased region" description="Low complexity" evidence="2">
    <location>
        <begin position="1058"/>
        <end position="1070"/>
    </location>
</feature>
<feature type="compositionally biased region" description="Polar residues" evidence="2">
    <location>
        <begin position="798"/>
        <end position="813"/>
    </location>
</feature>
<dbReference type="PANTHER" id="PTHR13166">
    <property type="entry name" value="PROTEIN C6ORF149"/>
    <property type="match status" value="1"/>
</dbReference>
<feature type="region of interest" description="Disordered" evidence="2">
    <location>
        <begin position="93"/>
        <end position="121"/>
    </location>
</feature>
<comment type="similarity">
    <text evidence="1">Belongs to the complex I LYR family.</text>
</comment>
<feature type="compositionally biased region" description="Pro residues" evidence="2">
    <location>
        <begin position="903"/>
        <end position="917"/>
    </location>
</feature>
<dbReference type="PANTHER" id="PTHR13166:SF7">
    <property type="entry name" value="LYR MOTIF-CONTAINING PROTEIN 4"/>
    <property type="match status" value="1"/>
</dbReference>
<evidence type="ECO:0000313" key="4">
    <source>
        <dbReference type="EMBL" id="GAQ04787.1"/>
    </source>
</evidence>
<dbReference type="GO" id="GO:0016226">
    <property type="term" value="P:iron-sulfur cluster assembly"/>
    <property type="evidence" value="ECO:0007669"/>
    <property type="project" value="InterPro"/>
</dbReference>
<feature type="compositionally biased region" description="Basic residues" evidence="2">
    <location>
        <begin position="362"/>
        <end position="384"/>
    </location>
</feature>
<dbReference type="InterPro" id="IPR045297">
    <property type="entry name" value="Complex1_LYR_LYRM4"/>
</dbReference>
<feature type="compositionally biased region" description="Basic and acidic residues" evidence="2">
    <location>
        <begin position="1043"/>
        <end position="1056"/>
    </location>
</feature>
<dbReference type="Proteomes" id="UP000051487">
    <property type="component" value="Unassembled WGS sequence"/>
</dbReference>
<evidence type="ECO:0000259" key="3">
    <source>
        <dbReference type="Pfam" id="PF05347"/>
    </source>
</evidence>
<feature type="compositionally biased region" description="Acidic residues" evidence="2">
    <location>
        <begin position="429"/>
        <end position="450"/>
    </location>
</feature>
<dbReference type="InterPro" id="IPR008011">
    <property type="entry name" value="Complex1_LYR_dom"/>
</dbReference>
<dbReference type="GO" id="GO:0005739">
    <property type="term" value="C:mitochondrion"/>
    <property type="evidence" value="ECO:0007669"/>
    <property type="project" value="TreeGrafter"/>
</dbReference>
<feature type="compositionally biased region" description="Low complexity" evidence="2">
    <location>
        <begin position="852"/>
        <end position="864"/>
    </location>
</feature>
<feature type="region of interest" description="Disordered" evidence="2">
    <location>
        <begin position="397"/>
        <end position="1070"/>
    </location>
</feature>
<dbReference type="AlphaFoldDB" id="A0AAN4PDQ1"/>
<feature type="compositionally biased region" description="Polar residues" evidence="2">
    <location>
        <begin position="644"/>
        <end position="654"/>
    </location>
</feature>
<feature type="compositionally biased region" description="Low complexity" evidence="2">
    <location>
        <begin position="464"/>
        <end position="480"/>
    </location>
</feature>
<feature type="compositionally biased region" description="Basic and acidic residues" evidence="2">
    <location>
        <begin position="771"/>
        <end position="782"/>
    </location>
</feature>
<feature type="compositionally biased region" description="Low complexity" evidence="2">
    <location>
        <begin position="1005"/>
        <end position="1041"/>
    </location>
</feature>
<dbReference type="InterPro" id="IPR051522">
    <property type="entry name" value="ISC_assembly_LYR"/>
</dbReference>
<comment type="caution">
    <text evidence="4">The sequence shown here is derived from an EMBL/GenBank/DDBJ whole genome shotgun (WGS) entry which is preliminary data.</text>
</comment>
<reference evidence="4 5" key="1">
    <citation type="submission" date="2015-11" db="EMBL/GenBank/DDBJ databases">
        <title>Aspergillus lentulus strain IFM 54703T.</title>
        <authorList>
            <person name="Kusuya Y."/>
            <person name="Sakai K."/>
            <person name="Kamei K."/>
            <person name="Takahashi H."/>
            <person name="Yaguchi T."/>
        </authorList>
    </citation>
    <scope>NUCLEOTIDE SEQUENCE [LARGE SCALE GENOMIC DNA]</scope>
    <source>
        <strain evidence="4 5">IFM 54703</strain>
    </source>
</reference>
<protein>
    <recommendedName>
        <fullName evidence="3">Complex 1 LYR protein domain-containing protein</fullName>
    </recommendedName>
</protein>
<feature type="region of interest" description="Disordered" evidence="2">
    <location>
        <begin position="358"/>
        <end position="385"/>
    </location>
</feature>
<dbReference type="CDD" id="cd20264">
    <property type="entry name" value="Complex1_LYR_LYRM4"/>
    <property type="match status" value="1"/>
</dbReference>
<dbReference type="GO" id="GO:1990221">
    <property type="term" value="C:L-cysteine desulfurase complex"/>
    <property type="evidence" value="ECO:0007669"/>
    <property type="project" value="TreeGrafter"/>
</dbReference>
<feature type="compositionally biased region" description="Basic and acidic residues" evidence="2">
    <location>
        <begin position="628"/>
        <end position="643"/>
    </location>
</feature>
<feature type="compositionally biased region" description="Low complexity" evidence="2">
    <location>
        <begin position="928"/>
        <end position="946"/>
    </location>
</feature>
<feature type="compositionally biased region" description="Polar residues" evidence="2">
    <location>
        <begin position="111"/>
        <end position="121"/>
    </location>
</feature>
<name>A0AAN4PDQ1_ASPLE</name>
<organism evidence="4 5">
    <name type="scientific">Aspergillus lentulus</name>
    <dbReference type="NCBI Taxonomy" id="293939"/>
    <lineage>
        <taxon>Eukaryota</taxon>
        <taxon>Fungi</taxon>
        <taxon>Dikarya</taxon>
        <taxon>Ascomycota</taxon>
        <taxon>Pezizomycotina</taxon>
        <taxon>Eurotiomycetes</taxon>
        <taxon>Eurotiomycetidae</taxon>
        <taxon>Eurotiales</taxon>
        <taxon>Aspergillaceae</taxon>
        <taxon>Aspergillus</taxon>
        <taxon>Aspergillus subgen. Fumigati</taxon>
    </lineage>
</organism>
<accession>A0AAN4PDQ1</accession>
<feature type="compositionally biased region" description="Low complexity" evidence="2">
    <location>
        <begin position="712"/>
        <end position="723"/>
    </location>
</feature>
<evidence type="ECO:0000313" key="5">
    <source>
        <dbReference type="Proteomes" id="UP000051487"/>
    </source>
</evidence>
<gene>
    <name evidence="4" type="ORF">ALT_2108</name>
</gene>
<feature type="compositionally biased region" description="Low complexity" evidence="2">
    <location>
        <begin position="517"/>
        <end position="542"/>
    </location>
</feature>